<accession>A0ABR3QBP1</accession>
<dbReference type="CDD" id="cd17729">
    <property type="entry name" value="BRCT_CTDP1"/>
    <property type="match status" value="1"/>
</dbReference>
<evidence type="ECO:0000256" key="7">
    <source>
        <dbReference type="SAM" id="MobiDB-lite"/>
    </source>
</evidence>
<dbReference type="Pfam" id="PF03031">
    <property type="entry name" value="NIF"/>
    <property type="match status" value="1"/>
</dbReference>
<evidence type="ECO:0000313" key="11">
    <source>
        <dbReference type="Proteomes" id="UP001565368"/>
    </source>
</evidence>
<feature type="compositionally biased region" description="Basic and acidic residues" evidence="7">
    <location>
        <begin position="46"/>
        <end position="68"/>
    </location>
</feature>
<dbReference type="InterPro" id="IPR001357">
    <property type="entry name" value="BRCT_dom"/>
</dbReference>
<dbReference type="InterPro" id="IPR039189">
    <property type="entry name" value="Fcp1"/>
</dbReference>
<feature type="domain" description="FCP1 homology" evidence="9">
    <location>
        <begin position="179"/>
        <end position="402"/>
    </location>
</feature>
<feature type="region of interest" description="Disordered" evidence="7">
    <location>
        <begin position="457"/>
        <end position="507"/>
    </location>
</feature>
<evidence type="ECO:0000256" key="6">
    <source>
        <dbReference type="RuleBase" id="RU366066"/>
    </source>
</evidence>
<organism evidence="10 11">
    <name type="scientific">Vanrija albida</name>
    <dbReference type="NCBI Taxonomy" id="181172"/>
    <lineage>
        <taxon>Eukaryota</taxon>
        <taxon>Fungi</taxon>
        <taxon>Dikarya</taxon>
        <taxon>Basidiomycota</taxon>
        <taxon>Agaricomycotina</taxon>
        <taxon>Tremellomycetes</taxon>
        <taxon>Trichosporonales</taxon>
        <taxon>Trichosporonaceae</taxon>
        <taxon>Vanrija</taxon>
    </lineage>
</organism>
<dbReference type="CDD" id="cd07521">
    <property type="entry name" value="HAD_FCP1-like"/>
    <property type="match status" value="1"/>
</dbReference>
<feature type="compositionally biased region" description="Basic and acidic residues" evidence="7">
    <location>
        <begin position="215"/>
        <end position="225"/>
    </location>
</feature>
<evidence type="ECO:0000256" key="3">
    <source>
        <dbReference type="ARBA" id="ARBA00023242"/>
    </source>
</evidence>
<name>A0ABR3QBP1_9TREE</name>
<dbReference type="SUPFAM" id="SSF56784">
    <property type="entry name" value="HAD-like"/>
    <property type="match status" value="1"/>
</dbReference>
<dbReference type="GeneID" id="95984180"/>
<comment type="function">
    <text evidence="6">This promotes the activity of RNA polymerase II.</text>
</comment>
<dbReference type="RefSeq" id="XP_069212078.1">
    <property type="nucleotide sequence ID" value="XM_069351692.1"/>
</dbReference>
<dbReference type="PROSITE" id="PS50969">
    <property type="entry name" value="FCP1"/>
    <property type="match status" value="1"/>
</dbReference>
<dbReference type="GO" id="GO:0004722">
    <property type="term" value="F:protein serine/threonine phosphatase activity"/>
    <property type="evidence" value="ECO:0007669"/>
    <property type="project" value="UniProtKB-EC"/>
</dbReference>
<dbReference type="EC" id="3.1.3.16" evidence="6"/>
<dbReference type="InterPro" id="IPR011947">
    <property type="entry name" value="FCP1_euk"/>
</dbReference>
<protein>
    <recommendedName>
        <fullName evidence="6">RNA polymerase II subunit A C-terminal domain phosphatase</fullName>
        <ecNumber evidence="6">3.1.3.16</ecNumber>
    </recommendedName>
</protein>
<dbReference type="SUPFAM" id="SSF52113">
    <property type="entry name" value="BRCT domain"/>
    <property type="match status" value="1"/>
</dbReference>
<feature type="compositionally biased region" description="Low complexity" evidence="7">
    <location>
        <begin position="401"/>
        <end position="420"/>
    </location>
</feature>
<evidence type="ECO:0000256" key="1">
    <source>
        <dbReference type="ARBA" id="ARBA00004123"/>
    </source>
</evidence>
<dbReference type="SMART" id="SM00292">
    <property type="entry name" value="BRCT"/>
    <property type="match status" value="1"/>
</dbReference>
<feature type="region of interest" description="Disordered" evidence="7">
    <location>
        <begin position="661"/>
        <end position="701"/>
    </location>
</feature>
<dbReference type="NCBIfam" id="TIGR02250">
    <property type="entry name" value="FCP1_euk"/>
    <property type="match status" value="1"/>
</dbReference>
<dbReference type="Pfam" id="PF00533">
    <property type="entry name" value="BRCT"/>
    <property type="match status" value="1"/>
</dbReference>
<feature type="compositionally biased region" description="Acidic residues" evidence="7">
    <location>
        <begin position="742"/>
        <end position="751"/>
    </location>
</feature>
<comment type="caution">
    <text evidence="10">The sequence shown here is derived from an EMBL/GenBank/DDBJ whole genome shotgun (WGS) entry which is preliminary data.</text>
</comment>
<dbReference type="SMART" id="SM00577">
    <property type="entry name" value="CPDc"/>
    <property type="match status" value="1"/>
</dbReference>
<feature type="compositionally biased region" description="Low complexity" evidence="7">
    <location>
        <begin position="229"/>
        <end position="241"/>
    </location>
</feature>
<feature type="region of interest" description="Disordered" evidence="7">
    <location>
        <begin position="46"/>
        <end position="74"/>
    </location>
</feature>
<keyword evidence="3 6" id="KW-0539">Nucleus</keyword>
<feature type="region of interest" description="Disordered" evidence="7">
    <location>
        <begin position="212"/>
        <end position="249"/>
    </location>
</feature>
<feature type="compositionally biased region" description="Low complexity" evidence="7">
    <location>
        <begin position="770"/>
        <end position="784"/>
    </location>
</feature>
<feature type="compositionally biased region" description="Low complexity" evidence="7">
    <location>
        <begin position="487"/>
        <end position="498"/>
    </location>
</feature>
<dbReference type="InterPro" id="IPR023214">
    <property type="entry name" value="HAD_sf"/>
</dbReference>
<sequence>MGDSTPLSLPPDLPYPITLTRLLVTPGVSVSRGSRLAEYKFLSATRRKENDAKERAGKPVTAKEREDDMVGSWESPIDGEVTAWEAGVKVGLRIDQRQARKPLLHVEQPCTHPVQIHGMCGVCGKDLTNDDYMSRPPPSNNPGPSRYPGSFELAHDSLGVTVSTKEAKRLETLTRDTLLAARRLTLIVDLDQTIIHTTVDPTVGEWMNEIEEDERQAKEASKPDEEAAESTTPPNSPPAAAKELPRPVNPNAEALSDVARFQLADDLPPGMRSRQRGPEPVRWYYTKPRPGLKPFLDKMSKLYEMHVYTMGTRTYADAICKVVDPDGKIFGGRVLSRDESGSMSSKNLTRLFPTDQSMVVVIDDREDVWDGCPNVVKVVPYDFFVGIGDINGAFLPPTQPSITPIPSSKAPASPSSTVASSPPPETPPEIPSTEEGLLAQSKILDDLAKERPLAKLEEEGEKAESEAGGDASEDAVSGDVKPEDSTEAPAEPSSEPSAAPTPPNRTHLHHRKALFNNNDYELGRIEKILRQIHTGFYEAYAERDPSSSAMPLQCDTPLLIQEIKDKVLEGCVIAFTGVIPRHVQPERSEIWQAAESFGAVCTHDLNDKVTHLVTASLGTEKMHRAARFPKLKTVWLAWLQTCIALWKRLDETDYIAFHPTSASTSAAPSRPETPTVRKPAGGEADGSDAKDTRPHGDHGVGVSDAELIEDAAELDAAWDDDAQAEFEAFLNDGTDSEMGTDAGDDEREDEAESRASSVGSGDESAPPSPRRSSMRNSPASSRASTPGLKHMRFADEENLPLKVYHNLAESSYPPKKKRKLFMLESPRPEIDVPEENKFEYKGKEVVEGDGDETGGETDGEDEFAKMLEESLGDE</sequence>
<comment type="subcellular location">
    <subcellularLocation>
        <location evidence="1 6">Nucleus</location>
    </subcellularLocation>
</comment>
<feature type="region of interest" description="Disordered" evidence="7">
    <location>
        <begin position="401"/>
        <end position="432"/>
    </location>
</feature>
<feature type="compositionally biased region" description="Basic and acidic residues" evidence="7">
    <location>
        <begin position="687"/>
        <end position="698"/>
    </location>
</feature>
<evidence type="ECO:0000259" key="8">
    <source>
        <dbReference type="PROSITE" id="PS50172"/>
    </source>
</evidence>
<evidence type="ECO:0000256" key="2">
    <source>
        <dbReference type="ARBA" id="ARBA00022801"/>
    </source>
</evidence>
<dbReference type="PROSITE" id="PS50172">
    <property type="entry name" value="BRCT"/>
    <property type="match status" value="1"/>
</dbReference>
<evidence type="ECO:0000313" key="10">
    <source>
        <dbReference type="EMBL" id="KAL1412134.1"/>
    </source>
</evidence>
<dbReference type="Gene3D" id="3.40.50.10190">
    <property type="entry name" value="BRCT domain"/>
    <property type="match status" value="1"/>
</dbReference>
<gene>
    <name evidence="10" type="primary">fcp1</name>
    <name evidence="10" type="ORF">Q8F55_003137</name>
</gene>
<dbReference type="Proteomes" id="UP001565368">
    <property type="component" value="Unassembled WGS sequence"/>
</dbReference>
<comment type="catalytic activity">
    <reaction evidence="5 6">
        <text>O-phospho-L-threonyl-[protein] + H2O = L-threonyl-[protein] + phosphate</text>
        <dbReference type="Rhea" id="RHEA:47004"/>
        <dbReference type="Rhea" id="RHEA-COMP:11060"/>
        <dbReference type="Rhea" id="RHEA-COMP:11605"/>
        <dbReference type="ChEBI" id="CHEBI:15377"/>
        <dbReference type="ChEBI" id="CHEBI:30013"/>
        <dbReference type="ChEBI" id="CHEBI:43474"/>
        <dbReference type="ChEBI" id="CHEBI:61977"/>
        <dbReference type="EC" id="3.1.3.16"/>
    </reaction>
</comment>
<dbReference type="EMBL" id="JBBXJM010000002">
    <property type="protein sequence ID" value="KAL1412134.1"/>
    <property type="molecule type" value="Genomic_DNA"/>
</dbReference>
<dbReference type="InterPro" id="IPR036420">
    <property type="entry name" value="BRCT_dom_sf"/>
</dbReference>
<feature type="region of interest" description="Disordered" evidence="7">
    <location>
        <begin position="131"/>
        <end position="150"/>
    </location>
</feature>
<proteinExistence type="predicted"/>
<dbReference type="Gene3D" id="3.40.50.1000">
    <property type="entry name" value="HAD superfamily/HAD-like"/>
    <property type="match status" value="1"/>
</dbReference>
<feature type="domain" description="BRCT" evidence="8">
    <location>
        <begin position="563"/>
        <end position="656"/>
    </location>
</feature>
<feature type="compositionally biased region" description="Pro residues" evidence="7">
    <location>
        <begin position="421"/>
        <end position="430"/>
    </location>
</feature>
<dbReference type="InterPro" id="IPR004274">
    <property type="entry name" value="FCP1_dom"/>
</dbReference>
<comment type="catalytic activity">
    <reaction evidence="4 6">
        <text>O-phospho-L-seryl-[protein] + H2O = L-seryl-[protein] + phosphate</text>
        <dbReference type="Rhea" id="RHEA:20629"/>
        <dbReference type="Rhea" id="RHEA-COMP:9863"/>
        <dbReference type="Rhea" id="RHEA-COMP:11604"/>
        <dbReference type="ChEBI" id="CHEBI:15377"/>
        <dbReference type="ChEBI" id="CHEBI:29999"/>
        <dbReference type="ChEBI" id="CHEBI:43474"/>
        <dbReference type="ChEBI" id="CHEBI:83421"/>
        <dbReference type="EC" id="3.1.3.16"/>
    </reaction>
</comment>
<evidence type="ECO:0000259" key="9">
    <source>
        <dbReference type="PROSITE" id="PS50969"/>
    </source>
</evidence>
<evidence type="ECO:0000256" key="5">
    <source>
        <dbReference type="ARBA" id="ARBA00048336"/>
    </source>
</evidence>
<evidence type="ECO:0000256" key="4">
    <source>
        <dbReference type="ARBA" id="ARBA00047761"/>
    </source>
</evidence>
<reference evidence="10 11" key="1">
    <citation type="submission" date="2023-08" db="EMBL/GenBank/DDBJ databases">
        <title>Annotated Genome Sequence of Vanrija albida AlHP1.</title>
        <authorList>
            <person name="Herzog R."/>
        </authorList>
    </citation>
    <scope>NUCLEOTIDE SEQUENCE [LARGE SCALE GENOMIC DNA]</scope>
    <source>
        <strain evidence="10 11">AlHP1</strain>
    </source>
</reference>
<dbReference type="PANTHER" id="PTHR23081">
    <property type="entry name" value="RNA POLYMERASE II CTD PHOSPHATASE"/>
    <property type="match status" value="1"/>
</dbReference>
<keyword evidence="11" id="KW-1185">Reference proteome</keyword>
<feature type="region of interest" description="Disordered" evidence="7">
    <location>
        <begin position="846"/>
        <end position="874"/>
    </location>
</feature>
<keyword evidence="2 6" id="KW-0378">Hydrolase</keyword>
<dbReference type="InterPro" id="IPR036412">
    <property type="entry name" value="HAD-like_sf"/>
</dbReference>
<feature type="compositionally biased region" description="Acidic residues" evidence="7">
    <location>
        <begin position="847"/>
        <end position="861"/>
    </location>
</feature>
<dbReference type="PANTHER" id="PTHR23081:SF36">
    <property type="entry name" value="RNA POLYMERASE II SUBUNIT A C-TERMINAL DOMAIN PHOSPHATASE"/>
    <property type="match status" value="1"/>
</dbReference>
<feature type="region of interest" description="Disordered" evidence="7">
    <location>
        <begin position="729"/>
        <end position="793"/>
    </location>
</feature>
<feature type="compositionally biased region" description="Low complexity" evidence="7">
    <location>
        <begin position="661"/>
        <end position="674"/>
    </location>
</feature>